<accession>A0A0X8NXH9</accession>
<reference evidence="2" key="1">
    <citation type="submission" date="2015-12" db="EMBL/GenBank/DDBJ databases">
        <title>FDA dAtabase for Regulatory Grade micrObial Sequences (FDA-ARGOS): Supporting development and validation of Infectious Disease Dx tests.</title>
        <authorList>
            <person name="Case J."/>
            <person name="Tallon L."/>
            <person name="Sadzewicz L."/>
            <person name="Sengamalay N."/>
            <person name="Ott S."/>
            <person name="Godinez A."/>
            <person name="Nagaraj S."/>
            <person name="Nadendla S."/>
            <person name="Sichtig H."/>
        </authorList>
    </citation>
    <scope>NUCLEOTIDE SEQUENCE [LARGE SCALE GENOMIC DNA]</scope>
    <source>
        <strain evidence="2">FDAARGOS_147</strain>
    </source>
</reference>
<dbReference type="RefSeq" id="WP_061071844.1">
    <property type="nucleotide sequence ID" value="NZ_CP014060.2"/>
</dbReference>
<protein>
    <submittedName>
        <fullName evidence="1">Uncharacterized protein</fullName>
    </submittedName>
</protein>
<evidence type="ECO:0000313" key="2">
    <source>
        <dbReference type="Proteomes" id="UP000060602"/>
    </source>
</evidence>
<proteinExistence type="predicted"/>
<organism evidence="1 2">
    <name type="scientific">Alcaligenes xylosoxydans xylosoxydans</name>
    <name type="common">Achromobacter xylosoxidans</name>
    <dbReference type="NCBI Taxonomy" id="85698"/>
    <lineage>
        <taxon>Bacteria</taxon>
        <taxon>Pseudomonadati</taxon>
        <taxon>Pseudomonadota</taxon>
        <taxon>Betaproteobacteria</taxon>
        <taxon>Burkholderiales</taxon>
        <taxon>Alcaligenaceae</taxon>
        <taxon>Achromobacter</taxon>
    </lineage>
</organism>
<name>A0A0X8NXH9_ALCXX</name>
<dbReference type="AlphaFoldDB" id="A0A0X8NXH9"/>
<dbReference type="Proteomes" id="UP000060602">
    <property type="component" value="Chromosome"/>
</dbReference>
<gene>
    <name evidence="1" type="ORF">AL504_08870</name>
</gene>
<dbReference type="EMBL" id="CP014060">
    <property type="protein sequence ID" value="AMG36131.1"/>
    <property type="molecule type" value="Genomic_DNA"/>
</dbReference>
<sequence length="159" mass="16853">MSYAEASAAVTRHQNPVQGYGMCCVRGCMLAGSIADTTTGVSDWYCHLHHGTAYAEQAGITARMHNRRSLFILAGRLKAALPGQPVPDSVIPWLRRHNREDFAEAASGKVTAQALGALMLRVLGDECASPQPRGDQAGASAGTGLGSWFRAVDLVSDLT</sequence>
<evidence type="ECO:0000313" key="1">
    <source>
        <dbReference type="EMBL" id="AMG36131.1"/>
    </source>
</evidence>